<keyword evidence="3" id="KW-0716">Sensory transduction</keyword>
<dbReference type="GO" id="GO:0005886">
    <property type="term" value="C:plasma membrane"/>
    <property type="evidence" value="ECO:0007669"/>
    <property type="project" value="UniProtKB-SubCell"/>
</dbReference>
<reference evidence="12" key="1">
    <citation type="submission" date="2025-08" db="UniProtKB">
        <authorList>
            <consortium name="RefSeq"/>
        </authorList>
    </citation>
    <scope>IDENTIFICATION</scope>
    <source>
        <tissue evidence="12">Whole body</tissue>
    </source>
</reference>
<dbReference type="Pfam" id="PF02949">
    <property type="entry name" value="7tm_6"/>
    <property type="match status" value="1"/>
</dbReference>
<feature type="transmembrane region" description="Helical" evidence="10">
    <location>
        <begin position="38"/>
        <end position="57"/>
    </location>
</feature>
<feature type="transmembrane region" description="Helical" evidence="10">
    <location>
        <begin position="157"/>
        <end position="183"/>
    </location>
</feature>
<feature type="transmembrane region" description="Helical" evidence="10">
    <location>
        <begin position="228"/>
        <end position="250"/>
    </location>
</feature>
<keyword evidence="2" id="KW-1003">Cell membrane</keyword>
<evidence type="ECO:0000313" key="11">
    <source>
        <dbReference type="Proteomes" id="UP000504618"/>
    </source>
</evidence>
<comment type="subcellular location">
    <subcellularLocation>
        <location evidence="1">Cell membrane</location>
        <topology evidence="1">Multi-pass membrane protein</topology>
    </subcellularLocation>
</comment>
<accession>A0A6J1QRA5</accession>
<organism evidence="11 12">
    <name type="scientific">Temnothorax curvispinosus</name>
    <dbReference type="NCBI Taxonomy" id="300111"/>
    <lineage>
        <taxon>Eukaryota</taxon>
        <taxon>Metazoa</taxon>
        <taxon>Ecdysozoa</taxon>
        <taxon>Arthropoda</taxon>
        <taxon>Hexapoda</taxon>
        <taxon>Insecta</taxon>
        <taxon>Pterygota</taxon>
        <taxon>Neoptera</taxon>
        <taxon>Endopterygota</taxon>
        <taxon>Hymenoptera</taxon>
        <taxon>Apocrita</taxon>
        <taxon>Aculeata</taxon>
        <taxon>Formicoidea</taxon>
        <taxon>Formicidae</taxon>
        <taxon>Myrmicinae</taxon>
        <taxon>Temnothorax</taxon>
    </lineage>
</organism>
<proteinExistence type="predicted"/>
<dbReference type="AlphaFoldDB" id="A0A6J1QRA5"/>
<dbReference type="InterPro" id="IPR004117">
    <property type="entry name" value="7tm6_olfct_rcpt"/>
</dbReference>
<evidence type="ECO:0000256" key="10">
    <source>
        <dbReference type="SAM" id="Phobius"/>
    </source>
</evidence>
<keyword evidence="9" id="KW-0807">Transducer</keyword>
<keyword evidence="11" id="KW-1185">Reference proteome</keyword>
<evidence type="ECO:0000256" key="3">
    <source>
        <dbReference type="ARBA" id="ARBA00022606"/>
    </source>
</evidence>
<dbReference type="Proteomes" id="UP000504618">
    <property type="component" value="Unplaced"/>
</dbReference>
<evidence type="ECO:0000256" key="9">
    <source>
        <dbReference type="ARBA" id="ARBA00023224"/>
    </source>
</evidence>
<dbReference type="OrthoDB" id="7634903at2759"/>
<dbReference type="GO" id="GO:0007165">
    <property type="term" value="P:signal transduction"/>
    <property type="evidence" value="ECO:0007669"/>
    <property type="project" value="UniProtKB-KW"/>
</dbReference>
<sequence length="289" mass="33346">MCNFRALIVFLSITFGVLIPSIHSFIRIYGDIMLMIDNLQFTLPAITCTIRIIIFWWKKEAIIPIIDMVAEDWRKLKNAQERNIMIRKAQSARLLIMCAYCIMTVGCLFIIVLPGFGMSIRLTPNITDPGRLVPLQTHYIYDVSKRPQYELTYISQAIYIVLAVMSYTGIDHFLGLLVFHISGQLDILKDRLTHLDKYINSHDMLKTCVARHICLLRAIAIIEDTYNITLLSLFVYFAMLFAFYGFRIIIVSVQTFKNKNLEDKGTHMDTELITDTYVSVFNFISTCVP</sequence>
<dbReference type="PANTHER" id="PTHR21137:SF35">
    <property type="entry name" value="ODORANT RECEPTOR 19A-RELATED"/>
    <property type="match status" value="1"/>
</dbReference>
<keyword evidence="5" id="KW-0552">Olfaction</keyword>
<dbReference type="PANTHER" id="PTHR21137">
    <property type="entry name" value="ODORANT RECEPTOR"/>
    <property type="match status" value="1"/>
</dbReference>
<feature type="transmembrane region" description="Helical" evidence="10">
    <location>
        <begin position="94"/>
        <end position="116"/>
    </location>
</feature>
<evidence type="ECO:0000256" key="8">
    <source>
        <dbReference type="ARBA" id="ARBA00023170"/>
    </source>
</evidence>
<evidence type="ECO:0000256" key="4">
    <source>
        <dbReference type="ARBA" id="ARBA00022692"/>
    </source>
</evidence>
<dbReference type="GO" id="GO:0004984">
    <property type="term" value="F:olfactory receptor activity"/>
    <property type="evidence" value="ECO:0007669"/>
    <property type="project" value="InterPro"/>
</dbReference>
<keyword evidence="6 10" id="KW-1133">Transmembrane helix</keyword>
<name>A0A6J1QRA5_9HYME</name>
<keyword evidence="8" id="KW-0675">Receptor</keyword>
<keyword evidence="7 10" id="KW-0472">Membrane</keyword>
<protein>
    <submittedName>
        <fullName evidence="12">Uncharacterized protein LOC112463064</fullName>
    </submittedName>
</protein>
<evidence type="ECO:0000256" key="7">
    <source>
        <dbReference type="ARBA" id="ARBA00023136"/>
    </source>
</evidence>
<evidence type="ECO:0000256" key="1">
    <source>
        <dbReference type="ARBA" id="ARBA00004651"/>
    </source>
</evidence>
<feature type="transmembrane region" description="Helical" evidence="10">
    <location>
        <begin position="7"/>
        <end position="26"/>
    </location>
</feature>
<evidence type="ECO:0000256" key="2">
    <source>
        <dbReference type="ARBA" id="ARBA00022475"/>
    </source>
</evidence>
<dbReference type="GO" id="GO:0005549">
    <property type="term" value="F:odorant binding"/>
    <property type="evidence" value="ECO:0007669"/>
    <property type="project" value="InterPro"/>
</dbReference>
<gene>
    <name evidence="12" type="primary">LOC112463064</name>
</gene>
<dbReference type="RefSeq" id="XP_024885002.1">
    <property type="nucleotide sequence ID" value="XM_025029234.1"/>
</dbReference>
<evidence type="ECO:0000256" key="6">
    <source>
        <dbReference type="ARBA" id="ARBA00022989"/>
    </source>
</evidence>
<keyword evidence="4 10" id="KW-0812">Transmembrane</keyword>
<evidence type="ECO:0000256" key="5">
    <source>
        <dbReference type="ARBA" id="ARBA00022725"/>
    </source>
</evidence>
<dbReference type="GeneID" id="112463064"/>
<evidence type="ECO:0000313" key="12">
    <source>
        <dbReference type="RefSeq" id="XP_024885002.1"/>
    </source>
</evidence>